<name>H2B186_KAZAF</name>
<evidence type="ECO:0000313" key="4">
    <source>
        <dbReference type="Proteomes" id="UP000005220"/>
    </source>
</evidence>
<keyword evidence="1" id="KW-1133">Transmembrane helix</keyword>
<dbReference type="GO" id="GO:0034478">
    <property type="term" value="P:phosphatidylglycerol catabolic process"/>
    <property type="evidence" value="ECO:0007669"/>
    <property type="project" value="EnsemblFungi"/>
</dbReference>
<evidence type="ECO:0000313" key="3">
    <source>
        <dbReference type="EMBL" id="CCF60386.1"/>
    </source>
</evidence>
<organism evidence="3 4">
    <name type="scientific">Kazachstania africana (strain ATCC 22294 / BCRC 22015 / CBS 2517 / CECT 1963 / NBRC 1671 / NRRL Y-8276)</name>
    <name type="common">Yeast</name>
    <name type="synonym">Kluyveromyces africanus</name>
    <dbReference type="NCBI Taxonomy" id="1071382"/>
    <lineage>
        <taxon>Eukaryota</taxon>
        <taxon>Fungi</taxon>
        <taxon>Dikarya</taxon>
        <taxon>Ascomycota</taxon>
        <taxon>Saccharomycotina</taxon>
        <taxon>Saccharomycetes</taxon>
        <taxon>Saccharomycetales</taxon>
        <taxon>Saccharomycetaceae</taxon>
        <taxon>Kazachstania</taxon>
    </lineage>
</organism>
<gene>
    <name evidence="3" type="primary">KAFR0K00310</name>
    <name evidence="3" type="ORF">KAFR_0K00310</name>
</gene>
<dbReference type="HOGENOM" id="CLU_030006_1_2_1"/>
<dbReference type="STRING" id="1071382.H2B186"/>
<keyword evidence="1" id="KW-0472">Membrane</keyword>
<sequence length="329" mass="38642">MVKIVGHRAFKGSCPENSLKAFNMAYDNGVDMLETDLQLTKDGEIIINHDSDTGRNWDQDLVIAESNYEDLLKLKHKLLPDEKILTFNDLLTWFIGRIDQDDTPHDCKLMLDIKFTNDKLILVKIFNEMLKVRDDLQFWQSRIVLGVWLLDWYQYGVETAVFKGFDIIVITMSLDVAEQFINYSIKLDDPDFKLYGISIHYVSSWTDNFRYVLCPIIEKYDIKVFLWTVNKEIDFSYIEGLPIYGTITDNPLDARAYLKDKHHWATTTDEKHKFNVPQLNSLEGLRFHSYIVIYDVVCALLFSKWAHFKIFGYSVAYIIFLMLRVIHFL</sequence>
<dbReference type="PROSITE" id="PS51704">
    <property type="entry name" value="GP_PDE"/>
    <property type="match status" value="1"/>
</dbReference>
<dbReference type="GO" id="GO:0005739">
    <property type="term" value="C:mitochondrion"/>
    <property type="evidence" value="ECO:0007669"/>
    <property type="project" value="EnsemblFungi"/>
</dbReference>
<keyword evidence="1" id="KW-0812">Transmembrane</keyword>
<protein>
    <recommendedName>
        <fullName evidence="2">GP-PDE domain-containing protein</fullName>
    </recommendedName>
</protein>
<dbReference type="EMBL" id="HE650831">
    <property type="protein sequence ID" value="CCF60386.1"/>
    <property type="molecule type" value="Genomic_DNA"/>
</dbReference>
<dbReference type="AlphaFoldDB" id="H2B186"/>
<accession>H2B186</accession>
<dbReference type="InterPro" id="IPR030395">
    <property type="entry name" value="GP_PDE_dom"/>
</dbReference>
<dbReference type="Proteomes" id="UP000005220">
    <property type="component" value="Chromosome 11"/>
</dbReference>
<dbReference type="FunCoup" id="H2B186">
    <property type="interactions" value="128"/>
</dbReference>
<proteinExistence type="predicted"/>
<dbReference type="SUPFAM" id="SSF51695">
    <property type="entry name" value="PLC-like phosphodiesterases"/>
    <property type="match status" value="1"/>
</dbReference>
<feature type="transmembrane region" description="Helical" evidence="1">
    <location>
        <begin position="310"/>
        <end position="328"/>
    </location>
</feature>
<dbReference type="GO" id="GO:0005811">
    <property type="term" value="C:lipid droplet"/>
    <property type="evidence" value="ECO:0007669"/>
    <property type="project" value="EnsemblFungi"/>
</dbReference>
<dbReference type="PANTHER" id="PTHR43805">
    <property type="entry name" value="GLYCEROPHOSPHORYL DIESTER PHOSPHODIESTERASE"/>
    <property type="match status" value="1"/>
</dbReference>
<dbReference type="eggNOG" id="KOG2258">
    <property type="taxonomic scope" value="Eukaryota"/>
</dbReference>
<dbReference type="PANTHER" id="PTHR43805:SF1">
    <property type="entry name" value="GP-PDE DOMAIN-CONTAINING PROTEIN"/>
    <property type="match status" value="1"/>
</dbReference>
<feature type="domain" description="GP-PDE" evidence="2">
    <location>
        <begin position="2"/>
        <end position="258"/>
    </location>
</feature>
<dbReference type="Pfam" id="PF03009">
    <property type="entry name" value="GDPD"/>
    <property type="match status" value="1"/>
</dbReference>
<dbReference type="InParanoid" id="H2B186"/>
<dbReference type="OrthoDB" id="1058301at2759"/>
<dbReference type="GO" id="GO:0034479">
    <property type="term" value="F:phosphatidylglycerol phospholipase C activity"/>
    <property type="evidence" value="ECO:0007669"/>
    <property type="project" value="EnsemblFungi"/>
</dbReference>
<dbReference type="Gene3D" id="3.20.20.190">
    <property type="entry name" value="Phosphatidylinositol (PI) phosphodiesterase"/>
    <property type="match status" value="1"/>
</dbReference>
<dbReference type="RefSeq" id="XP_003959521.1">
    <property type="nucleotide sequence ID" value="XM_003959472.1"/>
</dbReference>
<evidence type="ECO:0000256" key="1">
    <source>
        <dbReference type="SAM" id="Phobius"/>
    </source>
</evidence>
<dbReference type="InterPro" id="IPR017946">
    <property type="entry name" value="PLC-like_Pdiesterase_TIM-brl"/>
</dbReference>
<dbReference type="KEGG" id="kaf:KAFR_0K00310"/>
<evidence type="ECO:0000259" key="2">
    <source>
        <dbReference type="PROSITE" id="PS51704"/>
    </source>
</evidence>
<keyword evidence="4" id="KW-1185">Reference proteome</keyword>
<dbReference type="GeneID" id="13886575"/>
<reference evidence="3 4" key="1">
    <citation type="journal article" date="2011" name="Proc. Natl. Acad. Sci. U.S.A.">
        <title>Evolutionary erosion of yeast sex chromosomes by mating-type switching accidents.</title>
        <authorList>
            <person name="Gordon J.L."/>
            <person name="Armisen D."/>
            <person name="Proux-Wera E."/>
            <person name="Oheigeartaigh S.S."/>
            <person name="Byrne K.P."/>
            <person name="Wolfe K.H."/>
        </authorList>
    </citation>
    <scope>NUCLEOTIDE SEQUENCE [LARGE SCALE GENOMIC DNA]</scope>
    <source>
        <strain evidence="4">ATCC 22294 / BCRC 22015 / CBS 2517 / CECT 1963 / NBRC 1671 / NRRL Y-8276</strain>
    </source>
</reference>